<dbReference type="OrthoDB" id="9808360at2"/>
<evidence type="ECO:0000313" key="3">
    <source>
        <dbReference type="Proteomes" id="UP000009223"/>
    </source>
</evidence>
<dbReference type="HOGENOM" id="CLU_107144_0_1_12"/>
<dbReference type="STRING" id="545694.TREPR_0631"/>
<dbReference type="EMBL" id="CP001843">
    <property type="protein sequence ID" value="AEF86660.1"/>
    <property type="molecule type" value="Genomic_DNA"/>
</dbReference>
<proteinExistence type="predicted"/>
<dbReference type="AlphaFoldDB" id="F5YKL4"/>
<protein>
    <submittedName>
        <fullName evidence="2">RRF2-family transcriptional regulator</fullName>
    </submittedName>
</protein>
<accession>F5YKL4</accession>
<dbReference type="PANTHER" id="PTHR33221:SF5">
    <property type="entry name" value="HTH-TYPE TRANSCRIPTIONAL REGULATOR ISCR"/>
    <property type="match status" value="1"/>
</dbReference>
<dbReference type="InterPro" id="IPR036390">
    <property type="entry name" value="WH_DNA-bd_sf"/>
</dbReference>
<dbReference type="GO" id="GO:0003700">
    <property type="term" value="F:DNA-binding transcription factor activity"/>
    <property type="evidence" value="ECO:0007669"/>
    <property type="project" value="TreeGrafter"/>
</dbReference>
<dbReference type="Pfam" id="PF02082">
    <property type="entry name" value="Rrf2"/>
    <property type="match status" value="1"/>
</dbReference>
<dbReference type="Gene3D" id="1.10.10.10">
    <property type="entry name" value="Winged helix-like DNA-binding domain superfamily/Winged helix DNA-binding domain"/>
    <property type="match status" value="1"/>
</dbReference>
<dbReference type="Proteomes" id="UP000009223">
    <property type="component" value="Chromosome"/>
</dbReference>
<name>F5YKL4_TREPZ</name>
<evidence type="ECO:0000313" key="2">
    <source>
        <dbReference type="EMBL" id="AEF86660.1"/>
    </source>
</evidence>
<dbReference type="GO" id="GO:0003677">
    <property type="term" value="F:DNA binding"/>
    <property type="evidence" value="ECO:0007669"/>
    <property type="project" value="UniProtKB-KW"/>
</dbReference>
<keyword evidence="1" id="KW-0238">DNA-binding</keyword>
<dbReference type="PANTHER" id="PTHR33221">
    <property type="entry name" value="WINGED HELIX-TURN-HELIX TRANSCRIPTIONAL REGULATOR, RRF2 FAMILY"/>
    <property type="match status" value="1"/>
</dbReference>
<dbReference type="PROSITE" id="PS51197">
    <property type="entry name" value="HTH_RRF2_2"/>
    <property type="match status" value="1"/>
</dbReference>
<keyword evidence="3" id="KW-1185">Reference proteome</keyword>
<gene>
    <name evidence="2" type="ordered locus">TREPR_0631</name>
</gene>
<evidence type="ECO:0000256" key="1">
    <source>
        <dbReference type="ARBA" id="ARBA00023125"/>
    </source>
</evidence>
<organism evidence="2 3">
    <name type="scientific">Treponema primitia (strain ATCC BAA-887 / DSM 12427 / ZAS-2)</name>
    <dbReference type="NCBI Taxonomy" id="545694"/>
    <lineage>
        <taxon>Bacteria</taxon>
        <taxon>Pseudomonadati</taxon>
        <taxon>Spirochaetota</taxon>
        <taxon>Spirochaetia</taxon>
        <taxon>Spirochaetales</taxon>
        <taxon>Treponemataceae</taxon>
        <taxon>Treponema</taxon>
    </lineage>
</organism>
<reference evidence="3" key="1">
    <citation type="submission" date="2009-12" db="EMBL/GenBank/DDBJ databases">
        <title>Complete sequence of Treponema primitia strain ZAS-2.</title>
        <authorList>
            <person name="Tetu S.G."/>
            <person name="Matson E."/>
            <person name="Ren Q."/>
            <person name="Seshadri R."/>
            <person name="Elbourne L."/>
            <person name="Hassan K.A."/>
            <person name="Durkin A."/>
            <person name="Radune D."/>
            <person name="Mohamoud Y."/>
            <person name="Shay R."/>
            <person name="Jin S."/>
            <person name="Zhang X."/>
            <person name="Lucey K."/>
            <person name="Ballor N.R."/>
            <person name="Ottesen E."/>
            <person name="Rosenthal R."/>
            <person name="Allen A."/>
            <person name="Leadbetter J.R."/>
            <person name="Paulsen I.T."/>
        </authorList>
    </citation>
    <scope>NUCLEOTIDE SEQUENCE [LARGE SCALE GENOMIC DNA]</scope>
    <source>
        <strain evidence="3">ATCC BAA-887 / DSM 12427 / ZAS-2</strain>
    </source>
</reference>
<sequence>MRISTKGRYSLEALLYMALLPQGEYTSTRSIAEKTGISDGYLEQLFIPLRKAGIVQGIRGPQGGYLPGRPLEEITVGDVLRAVEGPLELVACVNDNSTCPYKETCISILTWSELYHEITECVDAISLGNLVEAYYAMDKMEYAI</sequence>
<dbReference type="NCBIfam" id="TIGR00738">
    <property type="entry name" value="rrf2_super"/>
    <property type="match status" value="1"/>
</dbReference>
<dbReference type="RefSeq" id="WP_015709396.1">
    <property type="nucleotide sequence ID" value="NC_015578.1"/>
</dbReference>
<dbReference type="KEGG" id="tpi:TREPR_0631"/>
<dbReference type="InterPro" id="IPR036388">
    <property type="entry name" value="WH-like_DNA-bd_sf"/>
</dbReference>
<dbReference type="SUPFAM" id="SSF46785">
    <property type="entry name" value="Winged helix' DNA-binding domain"/>
    <property type="match status" value="1"/>
</dbReference>
<reference evidence="2 3" key="2">
    <citation type="journal article" date="2011" name="ISME J.">
        <title>RNA-seq reveals cooperative metabolic interactions between two termite-gut spirochete species in co-culture.</title>
        <authorList>
            <person name="Rosenthal A.Z."/>
            <person name="Matson E.G."/>
            <person name="Eldar A."/>
            <person name="Leadbetter J.R."/>
        </authorList>
    </citation>
    <scope>NUCLEOTIDE SEQUENCE [LARGE SCALE GENOMIC DNA]</scope>
    <source>
        <strain evidence="3">ATCC BAA-887 / DSM 12427 / ZAS-2</strain>
    </source>
</reference>
<dbReference type="InterPro" id="IPR000944">
    <property type="entry name" value="Tscrpt_reg_Rrf2"/>
</dbReference>
<dbReference type="eggNOG" id="COG1959">
    <property type="taxonomic scope" value="Bacteria"/>
</dbReference>
<dbReference type="GO" id="GO:0005829">
    <property type="term" value="C:cytosol"/>
    <property type="evidence" value="ECO:0007669"/>
    <property type="project" value="TreeGrafter"/>
</dbReference>